<gene>
    <name evidence="1" type="ORF">GGD71_006834</name>
</gene>
<evidence type="ECO:0008006" key="3">
    <source>
        <dbReference type="Google" id="ProtNLM"/>
    </source>
</evidence>
<evidence type="ECO:0000313" key="1">
    <source>
        <dbReference type="EMBL" id="MBB4226021.1"/>
    </source>
</evidence>
<protein>
    <recommendedName>
        <fullName evidence="3">DNA-binding protein</fullName>
    </recommendedName>
</protein>
<accession>A0A840GA14</accession>
<dbReference type="AlphaFoldDB" id="A0A840GA14"/>
<name>A0A840GA14_9BURK</name>
<comment type="caution">
    <text evidence="1">The sequence shown here is derived from an EMBL/GenBank/DDBJ whole genome shotgun (WGS) entry which is preliminary data.</text>
</comment>
<dbReference type="RefSeq" id="WP_184642706.1">
    <property type="nucleotide sequence ID" value="NZ_JACIFZ010000018.1"/>
</dbReference>
<dbReference type="Proteomes" id="UP000524450">
    <property type="component" value="Unassembled WGS sequence"/>
</dbReference>
<evidence type="ECO:0000313" key="2">
    <source>
        <dbReference type="Proteomes" id="UP000524450"/>
    </source>
</evidence>
<proteinExistence type="predicted"/>
<sequence>MSFSDDEALTQAIVQATDRLHRCALATGLTVSGDLRVNERDAALLIGYSHGHMKALRQQGNGPRVYALGVAGGRYSYRLDDLASWVEMAAERRAAASNGR</sequence>
<organism evidence="1 2">
    <name type="scientific">Variovorax guangxiensis</name>
    <dbReference type="NCBI Taxonomy" id="1775474"/>
    <lineage>
        <taxon>Bacteria</taxon>
        <taxon>Pseudomonadati</taxon>
        <taxon>Pseudomonadota</taxon>
        <taxon>Betaproteobacteria</taxon>
        <taxon>Burkholderiales</taxon>
        <taxon>Comamonadaceae</taxon>
        <taxon>Variovorax</taxon>
    </lineage>
</organism>
<dbReference type="EMBL" id="JACIFZ010000018">
    <property type="protein sequence ID" value="MBB4226021.1"/>
    <property type="molecule type" value="Genomic_DNA"/>
</dbReference>
<reference evidence="1 2" key="1">
    <citation type="submission" date="2020-08" db="EMBL/GenBank/DDBJ databases">
        <title>Genomic Encyclopedia of Type Strains, Phase IV (KMG-V): Genome sequencing to study the core and pangenomes of soil and plant-associated prokaryotes.</title>
        <authorList>
            <person name="Whitman W."/>
        </authorList>
    </citation>
    <scope>NUCLEOTIDE SEQUENCE [LARGE SCALE GENOMIC DNA]</scope>
    <source>
        <strain evidence="1 2">34/80</strain>
    </source>
</reference>